<keyword evidence="5" id="KW-1185">Reference proteome</keyword>
<dbReference type="RefSeq" id="XP_052949604.1">
    <property type="nucleotide sequence ID" value="XM_053087909.1"/>
</dbReference>
<dbReference type="InterPro" id="IPR056146">
    <property type="entry name" value="DUF7729"/>
</dbReference>
<keyword evidence="1" id="KW-1133">Transmembrane helix</keyword>
<keyword evidence="2" id="KW-0732">Signal</keyword>
<name>A0AA38HEP3_9TREE</name>
<dbReference type="PANTHER" id="PTHR34862:SF1">
    <property type="entry name" value="SPARK DOMAIN-CONTAINING PROTEIN"/>
    <property type="match status" value="1"/>
</dbReference>
<evidence type="ECO:0000313" key="4">
    <source>
        <dbReference type="EMBL" id="KAI9639827.1"/>
    </source>
</evidence>
<proteinExistence type="predicted"/>
<feature type="domain" description="DUF7729" evidence="3">
    <location>
        <begin position="55"/>
        <end position="214"/>
    </location>
</feature>
<evidence type="ECO:0000313" key="5">
    <source>
        <dbReference type="Proteomes" id="UP001164286"/>
    </source>
</evidence>
<evidence type="ECO:0000256" key="2">
    <source>
        <dbReference type="SAM" id="SignalP"/>
    </source>
</evidence>
<evidence type="ECO:0000259" key="3">
    <source>
        <dbReference type="Pfam" id="PF24855"/>
    </source>
</evidence>
<keyword evidence="1" id="KW-0472">Membrane</keyword>
<dbReference type="PROSITE" id="PS51257">
    <property type="entry name" value="PROKAR_LIPOPROTEIN"/>
    <property type="match status" value="1"/>
</dbReference>
<comment type="caution">
    <text evidence="4">The sequence shown here is derived from an EMBL/GenBank/DDBJ whole genome shotgun (WGS) entry which is preliminary data.</text>
</comment>
<evidence type="ECO:0000256" key="1">
    <source>
        <dbReference type="SAM" id="Phobius"/>
    </source>
</evidence>
<reference evidence="4" key="1">
    <citation type="journal article" date="2022" name="G3 (Bethesda)">
        <title>High quality genome of the basidiomycete yeast Dioszegia hungarica PDD-24b-2 isolated from cloud water.</title>
        <authorList>
            <person name="Jarrige D."/>
            <person name="Haridas S."/>
            <person name="Bleykasten-Grosshans C."/>
            <person name="Joly M."/>
            <person name="Nadalig T."/>
            <person name="Sancelme M."/>
            <person name="Vuilleumier S."/>
            <person name="Grigoriev I.V."/>
            <person name="Amato P."/>
            <person name="Bringel F."/>
        </authorList>
    </citation>
    <scope>NUCLEOTIDE SEQUENCE</scope>
    <source>
        <strain evidence="4">PDD-24b-2</strain>
    </source>
</reference>
<accession>A0AA38HEP3</accession>
<sequence>MKFQLLSVAAAAAVASAQGLSSGCTTQVGLLAFGDLGQCLQLTQILSVFSSTSGSVITPLNNYLNSLCASSTPRCSNATLTSANSTIQSACASDASGGGQAATIIQTVGSVLQSYPYFITAACSKNTTTNNFCLTDTLTAVQNATGQDVSFSTVSSLLSGGSAGIAGLSQSLSGGQLCTGCVSGFYQQAIAANATITTLPAASAIQSQCGSNFGRMVTGVSSSAPAASGTGASGAASSSAAASSSRAAGFMTANTAISFPAVAAALSIVGGIAVGGLAVM</sequence>
<dbReference type="Proteomes" id="UP001164286">
    <property type="component" value="Unassembled WGS sequence"/>
</dbReference>
<dbReference type="EMBL" id="JAKWFO010000001">
    <property type="protein sequence ID" value="KAI9639827.1"/>
    <property type="molecule type" value="Genomic_DNA"/>
</dbReference>
<keyword evidence="1" id="KW-0812">Transmembrane</keyword>
<feature type="transmembrane region" description="Helical" evidence="1">
    <location>
        <begin position="257"/>
        <end position="279"/>
    </location>
</feature>
<dbReference type="Pfam" id="PF24855">
    <property type="entry name" value="DUF7729"/>
    <property type="match status" value="1"/>
</dbReference>
<dbReference type="GeneID" id="77727114"/>
<dbReference type="PANTHER" id="PTHR34862">
    <property type="entry name" value="SPARK DOMAIN-CONTAINING PROTEIN"/>
    <property type="match status" value="1"/>
</dbReference>
<gene>
    <name evidence="4" type="ORF">MKK02DRAFT_29798</name>
</gene>
<organism evidence="4 5">
    <name type="scientific">Dioszegia hungarica</name>
    <dbReference type="NCBI Taxonomy" id="4972"/>
    <lineage>
        <taxon>Eukaryota</taxon>
        <taxon>Fungi</taxon>
        <taxon>Dikarya</taxon>
        <taxon>Basidiomycota</taxon>
        <taxon>Agaricomycotina</taxon>
        <taxon>Tremellomycetes</taxon>
        <taxon>Tremellales</taxon>
        <taxon>Bulleribasidiaceae</taxon>
        <taxon>Dioszegia</taxon>
    </lineage>
</organism>
<feature type="chain" id="PRO_5041269833" description="DUF7729 domain-containing protein" evidence="2">
    <location>
        <begin position="18"/>
        <end position="280"/>
    </location>
</feature>
<feature type="signal peptide" evidence="2">
    <location>
        <begin position="1"/>
        <end position="17"/>
    </location>
</feature>
<protein>
    <recommendedName>
        <fullName evidence="3">DUF7729 domain-containing protein</fullName>
    </recommendedName>
</protein>
<dbReference type="AlphaFoldDB" id="A0AA38HEP3"/>